<accession>A0A1W6WUQ7</accession>
<name>A0A1W6WUQ7_BACTU</name>
<sequence length="81" mass="10092">MDNEKDLSAREAKKAYMRAWRAANKEKVKATQERYWKKVAQKMNMEESEIKNDYNRNWYQKNKAKRNDYMRDYYQKKKQNS</sequence>
<dbReference type="RefSeq" id="WP_000368215.1">
    <property type="nucleotide sequence ID" value="NZ_CP014847.1"/>
</dbReference>
<dbReference type="Proteomes" id="UP000194143">
    <property type="component" value="Chromosome"/>
</dbReference>
<protein>
    <submittedName>
        <fullName evidence="1">Uncharacterized protein</fullName>
    </submittedName>
</protein>
<dbReference type="AlphaFoldDB" id="A0A1W6WUQ7"/>
<dbReference type="GeneID" id="67470556"/>
<proteinExistence type="predicted"/>
<dbReference type="EMBL" id="CP021061">
    <property type="protein sequence ID" value="ARP60277.1"/>
    <property type="molecule type" value="Genomic_DNA"/>
</dbReference>
<reference evidence="1 2" key="1">
    <citation type="submission" date="2017-04" db="EMBL/GenBank/DDBJ databases">
        <title>Complete Genome Sequence of Bacillus thuringiensis type Strain ATCC 10792.</title>
        <authorList>
            <person name="Oh D.-H."/>
            <person name="Park B.-J."/>
            <person name="Shuai W."/>
            <person name="Chelliah R."/>
        </authorList>
    </citation>
    <scope>NUCLEOTIDE SEQUENCE [LARGE SCALE GENOMIC DNA]</scope>
    <source>
        <strain evidence="1 2">ATCC 10792</strain>
    </source>
</reference>
<organism evidence="1 2">
    <name type="scientific">Bacillus thuringiensis</name>
    <dbReference type="NCBI Taxonomy" id="1428"/>
    <lineage>
        <taxon>Bacteria</taxon>
        <taxon>Bacillati</taxon>
        <taxon>Bacillota</taxon>
        <taxon>Bacilli</taxon>
        <taxon>Bacillales</taxon>
        <taxon>Bacillaceae</taxon>
        <taxon>Bacillus</taxon>
        <taxon>Bacillus cereus group</taxon>
    </lineage>
</organism>
<gene>
    <name evidence="1" type="ORF">CAB88_25715</name>
</gene>
<evidence type="ECO:0000313" key="2">
    <source>
        <dbReference type="Proteomes" id="UP000194143"/>
    </source>
</evidence>
<keyword evidence="2" id="KW-1185">Reference proteome</keyword>
<evidence type="ECO:0000313" key="1">
    <source>
        <dbReference type="EMBL" id="ARP60277.1"/>
    </source>
</evidence>